<dbReference type="FunFam" id="2.60.260.20:FF:000005">
    <property type="entry name" value="Chaperone protein dnaJ 1, mitochondrial"/>
    <property type="match status" value="1"/>
</dbReference>
<organism evidence="8 9">
    <name type="scientific">Seminavis robusta</name>
    <dbReference type="NCBI Taxonomy" id="568900"/>
    <lineage>
        <taxon>Eukaryota</taxon>
        <taxon>Sar</taxon>
        <taxon>Stramenopiles</taxon>
        <taxon>Ochrophyta</taxon>
        <taxon>Bacillariophyta</taxon>
        <taxon>Bacillariophyceae</taxon>
        <taxon>Bacillariophycidae</taxon>
        <taxon>Naviculales</taxon>
        <taxon>Naviculaceae</taxon>
        <taxon>Seminavis</taxon>
    </lineage>
</organism>
<feature type="region of interest" description="Disordered" evidence="6">
    <location>
        <begin position="31"/>
        <end position="76"/>
    </location>
</feature>
<dbReference type="PANTHER" id="PTHR43096">
    <property type="entry name" value="DNAJ HOMOLOG 1, MITOCHONDRIAL-RELATED"/>
    <property type="match status" value="1"/>
</dbReference>
<gene>
    <name evidence="8" type="ORF">SEMRO_1402_G269570.1</name>
</gene>
<comment type="caution">
    <text evidence="8">The sequence shown here is derived from an EMBL/GenBank/DDBJ whole genome shotgun (WGS) entry which is preliminary data.</text>
</comment>
<dbReference type="PANTHER" id="PTHR43096:SF52">
    <property type="entry name" value="DNAJ HOMOLOG 1, MITOCHONDRIAL-RELATED"/>
    <property type="match status" value="1"/>
</dbReference>
<evidence type="ECO:0000256" key="6">
    <source>
        <dbReference type="SAM" id="MobiDB-lite"/>
    </source>
</evidence>
<sequence length="465" mass="50391">MTPAAPLSVAVGSITLRTLRRQGRAALTAAAASSYNQTGPQPQSTSHRSYSVLAGNTTRTGSTRPPTTVTSRRHFSSSNSKRDFYDVLGVSKTSKKGDIKKAYFQLAKKYHPDTNQGDETAAEKFKQVTEAYEVLTDDEKRNLYDQFGHAGVDPNFQGGNPFGGAGNPFGGGAGAGGFDFGDGSFHFSSSGPGGQNIDAEDLFEAFFGGGQRRRPRGPRRGADLQMHVKITFREAVFGTHKDLNVRYQVRNDSNGQVEIKDRQVTVDIPAGIDSGMNLRLAGQGAEGDPGAPQGNLLVNVLVEPDDYFQRDGFDVHTEVPISLTEAVLGGTVDVQTLTGMVEMKVPKGCQVDTKLMLRGKGIPYLNHNQHGNQIVHLQIEIPKEITQRQEELLREFDQEAVESGKGMGGRLSDAVGSAFSNLFGSKKKDNSQSKTKTKQDKEESKKVQDSDSDEEEEDAKKTAAQ</sequence>
<feature type="compositionally biased region" description="Basic and acidic residues" evidence="6">
    <location>
        <begin position="426"/>
        <end position="449"/>
    </location>
</feature>
<evidence type="ECO:0000256" key="1">
    <source>
        <dbReference type="ARBA" id="ARBA00022723"/>
    </source>
</evidence>
<dbReference type="GO" id="GO:0008270">
    <property type="term" value="F:zinc ion binding"/>
    <property type="evidence" value="ECO:0007669"/>
    <property type="project" value="UniProtKB-KW"/>
</dbReference>
<reference evidence="8" key="1">
    <citation type="submission" date="2020-06" db="EMBL/GenBank/DDBJ databases">
        <authorList>
            <consortium name="Plant Systems Biology data submission"/>
        </authorList>
    </citation>
    <scope>NUCLEOTIDE SEQUENCE</scope>
    <source>
        <strain evidence="8">D6</strain>
    </source>
</reference>
<dbReference type="InterPro" id="IPR001623">
    <property type="entry name" value="DnaJ_domain"/>
</dbReference>
<keyword evidence="3" id="KW-0863">Zinc-finger</keyword>
<feature type="domain" description="J" evidence="7">
    <location>
        <begin position="83"/>
        <end position="148"/>
    </location>
</feature>
<dbReference type="AlphaFoldDB" id="A0A9N8EQC6"/>
<feature type="compositionally biased region" description="Low complexity" evidence="6">
    <location>
        <begin position="57"/>
        <end position="70"/>
    </location>
</feature>
<dbReference type="PROSITE" id="PS50076">
    <property type="entry name" value="DNAJ_2"/>
    <property type="match status" value="1"/>
</dbReference>
<dbReference type="GO" id="GO:0005737">
    <property type="term" value="C:cytoplasm"/>
    <property type="evidence" value="ECO:0007669"/>
    <property type="project" value="TreeGrafter"/>
</dbReference>
<evidence type="ECO:0000313" key="9">
    <source>
        <dbReference type="Proteomes" id="UP001153069"/>
    </source>
</evidence>
<keyword evidence="1" id="KW-0479">Metal-binding</keyword>
<dbReference type="OrthoDB" id="10256793at2759"/>
<keyword evidence="2" id="KW-0677">Repeat</keyword>
<dbReference type="PROSITE" id="PS00636">
    <property type="entry name" value="DNAJ_1"/>
    <property type="match status" value="1"/>
</dbReference>
<evidence type="ECO:0000256" key="2">
    <source>
        <dbReference type="ARBA" id="ARBA00022737"/>
    </source>
</evidence>
<dbReference type="InterPro" id="IPR008971">
    <property type="entry name" value="HSP40/DnaJ_pept-bd"/>
</dbReference>
<dbReference type="SMART" id="SM00271">
    <property type="entry name" value="DnaJ"/>
    <property type="match status" value="1"/>
</dbReference>
<evidence type="ECO:0000259" key="7">
    <source>
        <dbReference type="PROSITE" id="PS50076"/>
    </source>
</evidence>
<evidence type="ECO:0000256" key="5">
    <source>
        <dbReference type="ARBA" id="ARBA00023186"/>
    </source>
</evidence>
<feature type="compositionally biased region" description="Polar residues" evidence="6">
    <location>
        <begin position="33"/>
        <end position="49"/>
    </location>
</feature>
<dbReference type="Gene3D" id="1.10.287.110">
    <property type="entry name" value="DnaJ domain"/>
    <property type="match status" value="1"/>
</dbReference>
<dbReference type="InterPro" id="IPR018253">
    <property type="entry name" value="DnaJ_domain_CS"/>
</dbReference>
<keyword evidence="4" id="KW-0862">Zinc</keyword>
<proteinExistence type="predicted"/>
<protein>
    <submittedName>
        <fullName evidence="8">Protein DnaJ</fullName>
    </submittedName>
</protein>
<dbReference type="Proteomes" id="UP001153069">
    <property type="component" value="Unassembled WGS sequence"/>
</dbReference>
<evidence type="ECO:0000313" key="8">
    <source>
        <dbReference type="EMBL" id="CAB9523309.1"/>
    </source>
</evidence>
<accession>A0A9N8EQC6</accession>
<dbReference type="InterPro" id="IPR002939">
    <property type="entry name" value="DnaJ_C"/>
</dbReference>
<dbReference type="Pfam" id="PF00226">
    <property type="entry name" value="DnaJ"/>
    <property type="match status" value="1"/>
</dbReference>
<dbReference type="EMBL" id="CAICTM010001400">
    <property type="protein sequence ID" value="CAB9523309.1"/>
    <property type="molecule type" value="Genomic_DNA"/>
</dbReference>
<dbReference type="SUPFAM" id="SSF46565">
    <property type="entry name" value="Chaperone J-domain"/>
    <property type="match status" value="1"/>
</dbReference>
<evidence type="ECO:0000256" key="3">
    <source>
        <dbReference type="ARBA" id="ARBA00022771"/>
    </source>
</evidence>
<dbReference type="InterPro" id="IPR036869">
    <property type="entry name" value="J_dom_sf"/>
</dbReference>
<dbReference type="GO" id="GO:0042026">
    <property type="term" value="P:protein refolding"/>
    <property type="evidence" value="ECO:0007669"/>
    <property type="project" value="TreeGrafter"/>
</dbReference>
<evidence type="ECO:0000256" key="4">
    <source>
        <dbReference type="ARBA" id="ARBA00022833"/>
    </source>
</evidence>
<dbReference type="Gene3D" id="2.60.260.20">
    <property type="entry name" value="Urease metallochaperone UreE, N-terminal domain"/>
    <property type="match status" value="2"/>
</dbReference>
<keyword evidence="5" id="KW-0143">Chaperone</keyword>
<dbReference type="FunFam" id="2.60.260.20:FF:000009">
    <property type="entry name" value="Putative Mitochondrial DnaJ chaperone"/>
    <property type="match status" value="1"/>
</dbReference>
<dbReference type="CDD" id="cd10747">
    <property type="entry name" value="DnaJ_C"/>
    <property type="match status" value="1"/>
</dbReference>
<dbReference type="SUPFAM" id="SSF49493">
    <property type="entry name" value="HSP40/DnaJ peptide-binding domain"/>
    <property type="match status" value="2"/>
</dbReference>
<dbReference type="PRINTS" id="PR00625">
    <property type="entry name" value="JDOMAIN"/>
</dbReference>
<keyword evidence="9" id="KW-1185">Reference proteome</keyword>
<dbReference type="CDD" id="cd06257">
    <property type="entry name" value="DnaJ"/>
    <property type="match status" value="1"/>
</dbReference>
<dbReference type="GO" id="GO:0051082">
    <property type="term" value="F:unfolded protein binding"/>
    <property type="evidence" value="ECO:0007669"/>
    <property type="project" value="InterPro"/>
</dbReference>
<dbReference type="Pfam" id="PF01556">
    <property type="entry name" value="DnaJ_C"/>
    <property type="match status" value="1"/>
</dbReference>
<feature type="region of interest" description="Disordered" evidence="6">
    <location>
        <begin position="421"/>
        <end position="465"/>
    </location>
</feature>
<name>A0A9N8EQC6_9STRA</name>